<dbReference type="GO" id="GO:0005737">
    <property type="term" value="C:cytoplasm"/>
    <property type="evidence" value="ECO:0007669"/>
    <property type="project" value="InterPro"/>
</dbReference>
<comment type="pathway">
    <text evidence="1 7 8">Cofactor biosynthesis; NAD(+) biosynthesis; NAD(+) from deamido-NAD(+) (L-Gln route): step 1/1.</text>
</comment>
<dbReference type="EC" id="6.3.5.1" evidence="7 8"/>
<name>A0A517VTY1_9PLAN</name>
<dbReference type="GO" id="GO:0003952">
    <property type="term" value="F:NAD+ synthase (glutamine-hydrolyzing) activity"/>
    <property type="evidence" value="ECO:0007669"/>
    <property type="project" value="UniProtKB-UniRule"/>
</dbReference>
<feature type="binding site" evidence="7">
    <location>
        <position position="619"/>
    </location>
    <ligand>
        <name>deamido-NAD(+)</name>
        <dbReference type="ChEBI" id="CHEBI:58437"/>
        <note>ligand shared between two neighboring subunits</note>
    </ligand>
</feature>
<dbReference type="GO" id="GO:0008795">
    <property type="term" value="F:NAD+ synthase activity"/>
    <property type="evidence" value="ECO:0007669"/>
    <property type="project" value="UniProtKB-UniRule"/>
</dbReference>
<evidence type="ECO:0000256" key="3">
    <source>
        <dbReference type="ARBA" id="ARBA00022598"/>
    </source>
</evidence>
<dbReference type="InterPro" id="IPR014445">
    <property type="entry name" value="Gln-dep_NAD_synthase"/>
</dbReference>
<dbReference type="SUPFAM" id="SSF52402">
    <property type="entry name" value="Adenine nucleotide alpha hydrolases-like"/>
    <property type="match status" value="1"/>
</dbReference>
<dbReference type="GO" id="GO:0005524">
    <property type="term" value="F:ATP binding"/>
    <property type="evidence" value="ECO:0007669"/>
    <property type="project" value="UniProtKB-UniRule"/>
</dbReference>
<dbReference type="InterPro" id="IPR003010">
    <property type="entry name" value="C-N_Hydrolase"/>
</dbReference>
<comment type="catalytic activity">
    <reaction evidence="7 8">
        <text>deamido-NAD(+) + L-glutamine + ATP + H2O = L-glutamate + AMP + diphosphate + NAD(+) + H(+)</text>
        <dbReference type="Rhea" id="RHEA:24384"/>
        <dbReference type="ChEBI" id="CHEBI:15377"/>
        <dbReference type="ChEBI" id="CHEBI:15378"/>
        <dbReference type="ChEBI" id="CHEBI:29985"/>
        <dbReference type="ChEBI" id="CHEBI:30616"/>
        <dbReference type="ChEBI" id="CHEBI:33019"/>
        <dbReference type="ChEBI" id="CHEBI:57540"/>
        <dbReference type="ChEBI" id="CHEBI:58359"/>
        <dbReference type="ChEBI" id="CHEBI:58437"/>
        <dbReference type="ChEBI" id="CHEBI:456215"/>
        <dbReference type="EC" id="6.3.5.1"/>
    </reaction>
</comment>
<dbReference type="RefSeq" id="WP_144984636.1">
    <property type="nucleotide sequence ID" value="NZ_CP037920.1"/>
</dbReference>
<evidence type="ECO:0000256" key="2">
    <source>
        <dbReference type="ARBA" id="ARBA00007145"/>
    </source>
</evidence>
<sequence>MQLIHVAAVALNQTPLDWAGNTTNIINAITAAREQGATLVALPELCLTGYGCEDAFFSIDVQKRALLALFEVLPHTEQVVVSIGLPLLHNGALYNCVCLIADQKVLGFVAKNRLAGDGIHYEPRWFKAWDSQQVSEIEIQGRNYPIGNLIFNCGGVRIGFEICEDAWAADRPGRELAMAGVDLILNPSASHFAFGKQDIRRRLVLESARAYGVTYLYANLLGNEAGRIIYDGATLIASSGNLLVEGQRLLFSDYVVTTSVVDVDLTRIKRTQLMSFQPHQQNKTLATVKTAFTFPDIEPRSIKNRVAPWETDKSVKEEEFTRAVALGLYDYLRKSRSKGFVVSLSGGADSAAVVVLVWSLVQFGLAELGPQRFQSRLSHIKELDHLNSAEPVVQKLLTCVYQATENSSEATERAASALAASLGAEFLKLDVDPIVQSYVGFVSNAIGRDLNWEDDDVALQNIQARVRAPGVWLLANLRDALLLATSNRSEAAVGYTTMDGDTCGGLSPIAGIDKAFLRKWLDWMCHAGPMGVGSLSTLELVNRQEPTAELRPQQAGQTDESDLMPYELLDWIERAAIRDKKGPVDLFRMARAEFPDYQPAELADWVARFFRLWSRNQWKRERYAPSFHLDDENLDPKTWCRFPILSGGFEQELLEMNDLL</sequence>
<feature type="binding site" evidence="7">
    <location>
        <position position="490"/>
    </location>
    <ligand>
        <name>deamido-NAD(+)</name>
        <dbReference type="ChEBI" id="CHEBI:58437"/>
        <note>ligand shared between two neighboring subunits</note>
    </ligand>
</feature>
<keyword evidence="6 7" id="KW-0520">NAD</keyword>
<dbReference type="AlphaFoldDB" id="A0A517VTY1"/>
<keyword evidence="5 7" id="KW-0067">ATP-binding</keyword>
<dbReference type="GO" id="GO:0009435">
    <property type="term" value="P:NAD+ biosynthetic process"/>
    <property type="evidence" value="ECO:0007669"/>
    <property type="project" value="UniProtKB-UniRule"/>
</dbReference>
<feature type="binding site" evidence="7">
    <location>
        <position position="190"/>
    </location>
    <ligand>
        <name>L-glutamine</name>
        <dbReference type="ChEBI" id="CHEBI:58359"/>
    </ligand>
</feature>
<dbReference type="SUPFAM" id="SSF56317">
    <property type="entry name" value="Carbon-nitrogen hydrolase"/>
    <property type="match status" value="1"/>
</dbReference>
<dbReference type="InterPro" id="IPR014729">
    <property type="entry name" value="Rossmann-like_a/b/a_fold"/>
</dbReference>
<dbReference type="InterPro" id="IPR022310">
    <property type="entry name" value="NAD/GMP_synthase"/>
</dbReference>
<dbReference type="PANTHER" id="PTHR23090:SF9">
    <property type="entry name" value="GLUTAMINE-DEPENDENT NAD(+) SYNTHETASE"/>
    <property type="match status" value="1"/>
</dbReference>
<feature type="domain" description="CN hydrolase" evidence="10">
    <location>
        <begin position="4"/>
        <end position="265"/>
    </location>
</feature>
<evidence type="ECO:0000256" key="9">
    <source>
        <dbReference type="RuleBase" id="RU003811"/>
    </source>
</evidence>
<comment type="similarity">
    <text evidence="9">Belongs to the NAD synthetase family.</text>
</comment>
<dbReference type="Pfam" id="PF00795">
    <property type="entry name" value="CN_hydrolase"/>
    <property type="match status" value="1"/>
</dbReference>
<feature type="active site" description="Nucleophile; for glutaminase activity" evidence="7">
    <location>
        <position position="163"/>
    </location>
</feature>
<feature type="active site" description="For glutaminase activity" evidence="7">
    <location>
        <position position="111"/>
    </location>
</feature>
<dbReference type="GO" id="GO:0004359">
    <property type="term" value="F:glutaminase activity"/>
    <property type="evidence" value="ECO:0007669"/>
    <property type="project" value="InterPro"/>
</dbReference>
<evidence type="ECO:0000259" key="10">
    <source>
        <dbReference type="PROSITE" id="PS50263"/>
    </source>
</evidence>
<evidence type="ECO:0000256" key="8">
    <source>
        <dbReference type="PIRNR" id="PIRNR006630"/>
    </source>
</evidence>
<dbReference type="HAMAP" id="MF_02090">
    <property type="entry name" value="NadE_glutamine_dep"/>
    <property type="match status" value="1"/>
</dbReference>
<dbReference type="CDD" id="cd07570">
    <property type="entry name" value="GAT_Gln-NAD-synth"/>
    <property type="match status" value="1"/>
</dbReference>
<feature type="binding site" evidence="7">
    <location>
        <position position="196"/>
    </location>
    <ligand>
        <name>L-glutamine</name>
        <dbReference type="ChEBI" id="CHEBI:58359"/>
    </ligand>
</feature>
<dbReference type="PANTHER" id="PTHR23090">
    <property type="entry name" value="NH 3 /GLUTAMINE-DEPENDENT NAD + SYNTHETASE"/>
    <property type="match status" value="1"/>
</dbReference>
<dbReference type="EMBL" id="CP037920">
    <property type="protein sequence ID" value="QDT96466.1"/>
    <property type="molecule type" value="Genomic_DNA"/>
</dbReference>
<dbReference type="CDD" id="cd00553">
    <property type="entry name" value="NAD_synthase"/>
    <property type="match status" value="1"/>
</dbReference>
<gene>
    <name evidence="11" type="primary">nadE_2</name>
    <name evidence="7" type="synonym">nadE</name>
    <name evidence="11" type="ORF">V144x_19230</name>
</gene>
<feature type="active site" description="Proton acceptor; for glutaminase activity" evidence="7">
    <location>
        <position position="44"/>
    </location>
</feature>
<keyword evidence="4 7" id="KW-0547">Nucleotide-binding</keyword>
<dbReference type="Gene3D" id="3.40.50.620">
    <property type="entry name" value="HUPs"/>
    <property type="match status" value="1"/>
</dbReference>
<accession>A0A517VTY1</accession>
<evidence type="ECO:0000256" key="1">
    <source>
        <dbReference type="ARBA" id="ARBA00005188"/>
    </source>
</evidence>
<comment type="function">
    <text evidence="7">Catalyzes the ATP-dependent amidation of deamido-NAD to form NAD. Uses L-glutamine as a nitrogen source.</text>
</comment>
<evidence type="ECO:0000313" key="11">
    <source>
        <dbReference type="EMBL" id="QDT96466.1"/>
    </source>
</evidence>
<dbReference type="Proteomes" id="UP000318704">
    <property type="component" value="Chromosome"/>
</dbReference>
<evidence type="ECO:0000313" key="12">
    <source>
        <dbReference type="Proteomes" id="UP000318704"/>
    </source>
</evidence>
<proteinExistence type="inferred from homology"/>
<dbReference type="Pfam" id="PF02540">
    <property type="entry name" value="NAD_synthase"/>
    <property type="match status" value="1"/>
</dbReference>
<comment type="similarity">
    <text evidence="2 7 8">In the C-terminal section; belongs to the NAD synthetase family.</text>
</comment>
<dbReference type="Gene3D" id="3.60.110.10">
    <property type="entry name" value="Carbon-nitrogen hydrolase"/>
    <property type="match status" value="1"/>
</dbReference>
<dbReference type="PIRSF" id="PIRSF006630">
    <property type="entry name" value="NADS_GAT"/>
    <property type="match status" value="1"/>
</dbReference>
<dbReference type="InterPro" id="IPR003694">
    <property type="entry name" value="NAD_synthase"/>
</dbReference>
<feature type="binding site" evidence="7">
    <location>
        <position position="461"/>
    </location>
    <ligand>
        <name>deamido-NAD(+)</name>
        <dbReference type="ChEBI" id="CHEBI:58437"/>
        <note>ligand shared between two neighboring subunits</note>
    </ligand>
</feature>
<evidence type="ECO:0000256" key="6">
    <source>
        <dbReference type="ARBA" id="ARBA00023027"/>
    </source>
</evidence>
<dbReference type="InterPro" id="IPR036526">
    <property type="entry name" value="C-N_Hydrolase_sf"/>
</dbReference>
<comment type="caution">
    <text evidence="7">Lacks conserved residue(s) required for the propagation of feature annotation.</text>
</comment>
<reference evidence="11 12" key="1">
    <citation type="submission" date="2019-03" db="EMBL/GenBank/DDBJ databases">
        <title>Deep-cultivation of Planctomycetes and their phenomic and genomic characterization uncovers novel biology.</title>
        <authorList>
            <person name="Wiegand S."/>
            <person name="Jogler M."/>
            <person name="Boedeker C."/>
            <person name="Pinto D."/>
            <person name="Vollmers J."/>
            <person name="Rivas-Marin E."/>
            <person name="Kohn T."/>
            <person name="Peeters S.H."/>
            <person name="Heuer A."/>
            <person name="Rast P."/>
            <person name="Oberbeckmann S."/>
            <person name="Bunk B."/>
            <person name="Jeske O."/>
            <person name="Meyerdierks A."/>
            <person name="Storesund J.E."/>
            <person name="Kallscheuer N."/>
            <person name="Luecker S."/>
            <person name="Lage O.M."/>
            <person name="Pohl T."/>
            <person name="Merkel B.J."/>
            <person name="Hornburger P."/>
            <person name="Mueller R.-W."/>
            <person name="Bruemmer F."/>
            <person name="Labrenz M."/>
            <person name="Spormann A.M."/>
            <person name="Op den Camp H."/>
            <person name="Overmann J."/>
            <person name="Amann R."/>
            <person name="Jetten M.S.M."/>
            <person name="Mascher T."/>
            <person name="Medema M.H."/>
            <person name="Devos D.P."/>
            <person name="Kaster A.-K."/>
            <person name="Ovreas L."/>
            <person name="Rohde M."/>
            <person name="Galperin M.Y."/>
            <person name="Jogler C."/>
        </authorList>
    </citation>
    <scope>NUCLEOTIDE SEQUENCE [LARGE SCALE GENOMIC DNA]</scope>
    <source>
        <strain evidence="11 12">V144</strain>
    </source>
</reference>
<dbReference type="PROSITE" id="PS50263">
    <property type="entry name" value="CN_HYDROLASE"/>
    <property type="match status" value="1"/>
</dbReference>
<feature type="binding site" evidence="7">
    <location>
        <position position="485"/>
    </location>
    <ligand>
        <name>ATP</name>
        <dbReference type="ChEBI" id="CHEBI:30616"/>
    </ligand>
</feature>
<evidence type="ECO:0000256" key="4">
    <source>
        <dbReference type="ARBA" id="ARBA00022741"/>
    </source>
</evidence>
<organism evidence="11 12">
    <name type="scientific">Gimesia aquarii</name>
    <dbReference type="NCBI Taxonomy" id="2527964"/>
    <lineage>
        <taxon>Bacteria</taxon>
        <taxon>Pseudomonadati</taxon>
        <taxon>Planctomycetota</taxon>
        <taxon>Planctomycetia</taxon>
        <taxon>Planctomycetales</taxon>
        <taxon>Planctomycetaceae</taxon>
        <taxon>Gimesia</taxon>
    </lineage>
</organism>
<evidence type="ECO:0000256" key="5">
    <source>
        <dbReference type="ARBA" id="ARBA00022840"/>
    </source>
</evidence>
<protein>
    <recommendedName>
        <fullName evidence="7 8">Glutamine-dependent NAD(+) synthetase</fullName>
        <ecNumber evidence="7 8">6.3.5.1</ecNumber>
    </recommendedName>
    <alternativeName>
        <fullName evidence="7 8">NAD(+) synthase [glutamine-hydrolyzing]</fullName>
    </alternativeName>
</protein>
<dbReference type="NCBIfam" id="TIGR00552">
    <property type="entry name" value="nadE"/>
    <property type="match status" value="1"/>
</dbReference>
<evidence type="ECO:0000256" key="7">
    <source>
        <dbReference type="HAMAP-Rule" id="MF_02090"/>
    </source>
</evidence>
<dbReference type="KEGG" id="gaw:V144x_19230"/>
<keyword evidence="3 7" id="KW-0436">Ligase</keyword>
<dbReference type="UniPathway" id="UPA00253">
    <property type="reaction ID" value="UER00334"/>
</dbReference>